<dbReference type="eggNOG" id="ENOG502Z7IG">
    <property type="taxonomic scope" value="Bacteria"/>
</dbReference>
<keyword evidence="4 6" id="KW-0120">Carbon dioxide fixation</keyword>
<keyword evidence="2 6" id="KW-0602">Photosynthesis</keyword>
<dbReference type="InterPro" id="IPR037494">
    <property type="entry name" value="RAF1"/>
</dbReference>
<evidence type="ECO:0000256" key="5">
    <source>
        <dbReference type="ARBA" id="ARBA00023859"/>
    </source>
</evidence>
<dbReference type="GO" id="GO:0015977">
    <property type="term" value="P:carbon fixation"/>
    <property type="evidence" value="ECO:0007669"/>
    <property type="project" value="UniProtKB-UniRule"/>
</dbReference>
<organism evidence="10 11">
    <name type="scientific">Synechococcus sp. (strain ATCC 27144 / PCC 6301 / SAUG 1402/1)</name>
    <name type="common">Anacystis nidulans</name>
    <dbReference type="NCBI Taxonomy" id="269084"/>
    <lineage>
        <taxon>Bacteria</taxon>
        <taxon>Bacillati</taxon>
        <taxon>Cyanobacteriota</taxon>
        <taxon>Cyanophyceae</taxon>
        <taxon>Synechococcales</taxon>
        <taxon>Synechococcaceae</taxon>
        <taxon>Synechococcus</taxon>
    </lineage>
</organism>
<dbReference type="InterPro" id="IPR040858">
    <property type="entry name" value="Raf1_C"/>
</dbReference>
<evidence type="ECO:0000256" key="6">
    <source>
        <dbReference type="HAMAP-Rule" id="MF_00856"/>
    </source>
</evidence>
<comment type="similarity">
    <text evidence="6">Belongs to the RAF family.</text>
</comment>
<proteinExistence type="inferred from homology"/>
<dbReference type="GO" id="GO:0110102">
    <property type="term" value="P:ribulose bisphosphate carboxylase complex assembly"/>
    <property type="evidence" value="ECO:0007669"/>
    <property type="project" value="UniProtKB-UniRule"/>
</dbReference>
<dbReference type="AlphaFoldDB" id="A0A0H3K0Z0"/>
<dbReference type="GO" id="GO:0015979">
    <property type="term" value="P:photosynthesis"/>
    <property type="evidence" value="ECO:0007669"/>
    <property type="project" value="UniProtKB-KW"/>
</dbReference>
<evidence type="ECO:0000256" key="3">
    <source>
        <dbReference type="ARBA" id="ARBA00023186"/>
    </source>
</evidence>
<dbReference type="EMBL" id="AP008231">
    <property type="protein sequence ID" value="BAD78897.1"/>
    <property type="molecule type" value="Genomic_DNA"/>
</dbReference>
<feature type="domain" description="Rubisco accumulation factor 1 C-terminal" evidence="7">
    <location>
        <begin position="209"/>
        <end position="346"/>
    </location>
</feature>
<keyword evidence="1 6" id="KW-0963">Cytoplasm</keyword>
<feature type="domain" description="Rubisco accumulation factor 1 alpha-helical" evidence="8">
    <location>
        <begin position="90"/>
        <end position="195"/>
    </location>
</feature>
<dbReference type="InterPro" id="IPR041358">
    <property type="entry name" value="Raf1_N"/>
</dbReference>
<evidence type="ECO:0000259" key="9">
    <source>
        <dbReference type="Pfam" id="PF18579"/>
    </source>
</evidence>
<protein>
    <recommendedName>
        <fullName evidence="5 6">RuBisCO accumulation factor 1</fullName>
    </recommendedName>
</protein>
<name>A0A0H3K0Z0_SYNP6</name>
<keyword evidence="3 6" id="KW-0143">Chaperone</keyword>
<dbReference type="HAMAP" id="MF_00856">
    <property type="entry name" value="Raf1"/>
    <property type="match status" value="1"/>
</dbReference>
<sequence length="359" mass="40414">MNALAMREFTPTTLSEEERQELLGQLRRKEGRWLAWARACQTLLKNGLDPQTLFEATGFEPIQQNQITVAMQVYDSILRQDPPAHVRETYQEWGSDLLYELRELDQEQRSLCAQLALERKLDADQIREVAKATKDFCRLPKQPENFDRHPGDAVAHQCWRLAQERTDLTERSRLIARGLQFAQSAGARALIEALLLDLSGVPSRKPPMLPIYRLETEEDLPRLLPFAGTLPLSSSQIEAIAAVEAEGPFGLVSSPQGQQWLALPGWQAILTAEDPIACLEQIDRLPNAPEGPTEAVVLVVDRADRDWDADHFFLVEQAEGARIQWSPSAIAAPILGRLVLILRPKRVLDEARDRNTLAV</sequence>
<dbReference type="InterPro" id="IPR040781">
    <property type="entry name" value="Raf1_HTH"/>
</dbReference>
<gene>
    <name evidence="6" type="primary">raf1</name>
    <name evidence="10" type="ordered locus">syc0707_c</name>
</gene>
<dbReference type="PANTHER" id="PTHR35299">
    <property type="entry name" value="RUBISCO ACCUMULATION FACTOR 1"/>
    <property type="match status" value="1"/>
</dbReference>
<comment type="domain">
    <text evidence="6">Has 3 domains, the N-terminal alpha-helical domain, an extended flexible linker and the C-terminal beta-sheet domain. The 2 C-terminal beta-sheet domains are swapped and pack against each other to form the dimer interface.</text>
</comment>
<comment type="subunit">
    <text evidence="6">Homodimer. Forms an RbcL(8)-Raf1(8) complex. Forms complexes of many stoichiometries with RbcL with and without RbcS. RbcX and Raf1 can bind simultaneously to RbcL.</text>
</comment>
<dbReference type="Pfam" id="PF18087">
    <property type="entry name" value="RuBisCo_chap_C"/>
    <property type="match status" value="1"/>
</dbReference>
<dbReference type="InterPro" id="IPR046382">
    <property type="entry name" value="Raf1_cyn"/>
</dbReference>
<evidence type="ECO:0000259" key="8">
    <source>
        <dbReference type="Pfam" id="PF18578"/>
    </source>
</evidence>
<evidence type="ECO:0000259" key="7">
    <source>
        <dbReference type="Pfam" id="PF18087"/>
    </source>
</evidence>
<dbReference type="Pfam" id="PF18578">
    <property type="entry name" value="Raf1_N"/>
    <property type="match status" value="1"/>
</dbReference>
<accession>A0A0H3K0Z0</accession>
<evidence type="ECO:0000256" key="1">
    <source>
        <dbReference type="ARBA" id="ARBA00022490"/>
    </source>
</evidence>
<reference evidence="10 11" key="1">
    <citation type="journal article" date="2007" name="Photosyn. Res.">
        <title>Complete nucleotide sequence of the freshwater unicellular cyanobacterium Synechococcus elongatus PCC 6301 chromosome: gene content and organization.</title>
        <authorList>
            <person name="Sugita C."/>
            <person name="Ogata K."/>
            <person name="Shikata M."/>
            <person name="Jikuya H."/>
            <person name="Takano J."/>
            <person name="Furumichi M."/>
            <person name="Kanehisa M."/>
            <person name="Omata T."/>
            <person name="Sugiura M."/>
            <person name="Sugita M."/>
        </authorList>
    </citation>
    <scope>NUCLEOTIDE SEQUENCE [LARGE SCALE GENOMIC DNA]</scope>
    <source>
        <strain evidence="11">ATCC 27144 / PCC 6301 / SAUG 1402/1</strain>
    </source>
</reference>
<dbReference type="Pfam" id="PF18579">
    <property type="entry name" value="Raf1_HTH"/>
    <property type="match status" value="1"/>
</dbReference>
<dbReference type="Proteomes" id="UP000001175">
    <property type="component" value="Chromosome"/>
</dbReference>
<dbReference type="GO" id="GO:0005737">
    <property type="term" value="C:cytoplasm"/>
    <property type="evidence" value="ECO:0007669"/>
    <property type="project" value="UniProtKB-SubCell"/>
</dbReference>
<comment type="function">
    <text evidence="6">A major RuBisCO chaperone. Acts after GroEL-GroES chaperonin to fold and/or assemble the large subunit of RuBisCO (ccbL, rbcL). Cooperates with RbcX in RbcL folding, plays the major role in assembly of dimers into RbcL(8)-Raf1(8) intermediate complexes. RbcS replaces Raf1, leading to holoenzyme formation.</text>
</comment>
<evidence type="ECO:0000313" key="10">
    <source>
        <dbReference type="EMBL" id="BAD78897.1"/>
    </source>
</evidence>
<dbReference type="KEGG" id="syc:syc0707_c"/>
<evidence type="ECO:0000256" key="2">
    <source>
        <dbReference type="ARBA" id="ARBA00022531"/>
    </source>
</evidence>
<evidence type="ECO:0000256" key="4">
    <source>
        <dbReference type="ARBA" id="ARBA00023300"/>
    </source>
</evidence>
<dbReference type="PANTHER" id="PTHR35299:SF6">
    <property type="entry name" value="RUBISCO ACCUMULATION FACTOR 1"/>
    <property type="match status" value="1"/>
</dbReference>
<evidence type="ECO:0000313" key="11">
    <source>
        <dbReference type="Proteomes" id="UP000001175"/>
    </source>
</evidence>
<feature type="region of interest" description="N-terminal alpha-helix" evidence="6">
    <location>
        <begin position="16"/>
        <end position="197"/>
    </location>
</feature>
<feature type="domain" description="Rubisco accumulation factor 1 helix turn helix" evidence="9">
    <location>
        <begin position="19"/>
        <end position="77"/>
    </location>
</feature>
<feature type="region of interest" description="C-terminal beta-sheet" evidence="6">
    <location>
        <begin position="221"/>
        <end position="347"/>
    </location>
</feature>
<comment type="subcellular location">
    <subcellularLocation>
        <location evidence="6">Cytoplasm</location>
    </subcellularLocation>
</comment>